<evidence type="ECO:0000313" key="5">
    <source>
        <dbReference type="EMBL" id="TWT48156.1"/>
    </source>
</evidence>
<evidence type="ECO:0000313" key="6">
    <source>
        <dbReference type="Proteomes" id="UP000316598"/>
    </source>
</evidence>
<dbReference type="EMBL" id="SJPI01000004">
    <property type="protein sequence ID" value="TWT48156.1"/>
    <property type="molecule type" value="Genomic_DNA"/>
</dbReference>
<dbReference type="PANTHER" id="PTHR35889">
    <property type="entry name" value="CYCLOINULO-OLIGOSACCHARIDE FRUCTANOTRANSFERASE-RELATED"/>
    <property type="match status" value="1"/>
</dbReference>
<evidence type="ECO:0000259" key="2">
    <source>
        <dbReference type="Pfam" id="PF07583"/>
    </source>
</evidence>
<comment type="caution">
    <text evidence="5">The sequence shown here is derived from an EMBL/GenBank/DDBJ whole genome shotgun (WGS) entry which is preliminary data.</text>
</comment>
<feature type="compositionally biased region" description="Basic and acidic residues" evidence="1">
    <location>
        <begin position="566"/>
        <end position="592"/>
    </location>
</feature>
<evidence type="ECO:0000259" key="3">
    <source>
        <dbReference type="Pfam" id="PF07587"/>
    </source>
</evidence>
<feature type="domain" description="DUF1549" evidence="2">
    <location>
        <begin position="306"/>
        <end position="514"/>
    </location>
</feature>
<feature type="region of interest" description="Disordered" evidence="1">
    <location>
        <begin position="566"/>
        <end position="595"/>
    </location>
</feature>
<dbReference type="AlphaFoldDB" id="A0A5C5WB69"/>
<gene>
    <name evidence="5" type="ORF">Pla22_51570</name>
</gene>
<proteinExistence type="predicted"/>
<dbReference type="Pfam" id="PF07635">
    <property type="entry name" value="PSCyt1"/>
    <property type="match status" value="1"/>
</dbReference>
<dbReference type="Proteomes" id="UP000316598">
    <property type="component" value="Unassembled WGS sequence"/>
</dbReference>
<dbReference type="InterPro" id="IPR011429">
    <property type="entry name" value="Cyt_c_Planctomycete-type"/>
</dbReference>
<dbReference type="Pfam" id="PF07583">
    <property type="entry name" value="PSCyt2"/>
    <property type="match status" value="1"/>
</dbReference>
<dbReference type="InterPro" id="IPR011444">
    <property type="entry name" value="DUF1549"/>
</dbReference>
<evidence type="ECO:0000259" key="4">
    <source>
        <dbReference type="Pfam" id="PF07635"/>
    </source>
</evidence>
<keyword evidence="6" id="KW-1185">Reference proteome</keyword>
<dbReference type="Pfam" id="PF07587">
    <property type="entry name" value="PSD1"/>
    <property type="match status" value="1"/>
</dbReference>
<dbReference type="InterPro" id="IPR022655">
    <property type="entry name" value="DUF1553"/>
</dbReference>
<protein>
    <submittedName>
        <fullName evidence="5">Planctomycete cytochrome C</fullName>
    </submittedName>
</protein>
<reference evidence="5 6" key="1">
    <citation type="submission" date="2019-02" db="EMBL/GenBank/DDBJ databases">
        <title>Deep-cultivation of Planctomycetes and their phenomic and genomic characterization uncovers novel biology.</title>
        <authorList>
            <person name="Wiegand S."/>
            <person name="Jogler M."/>
            <person name="Boedeker C."/>
            <person name="Pinto D."/>
            <person name="Vollmers J."/>
            <person name="Rivas-Marin E."/>
            <person name="Kohn T."/>
            <person name="Peeters S.H."/>
            <person name="Heuer A."/>
            <person name="Rast P."/>
            <person name="Oberbeckmann S."/>
            <person name="Bunk B."/>
            <person name="Jeske O."/>
            <person name="Meyerdierks A."/>
            <person name="Storesund J.E."/>
            <person name="Kallscheuer N."/>
            <person name="Luecker S."/>
            <person name="Lage O.M."/>
            <person name="Pohl T."/>
            <person name="Merkel B.J."/>
            <person name="Hornburger P."/>
            <person name="Mueller R.-W."/>
            <person name="Bruemmer F."/>
            <person name="Labrenz M."/>
            <person name="Spormann A.M."/>
            <person name="Op Den Camp H."/>
            <person name="Overmann J."/>
            <person name="Amann R."/>
            <person name="Jetten M.S.M."/>
            <person name="Mascher T."/>
            <person name="Medema M.H."/>
            <person name="Devos D.P."/>
            <person name="Kaster A.-K."/>
            <person name="Ovreas L."/>
            <person name="Rohde M."/>
            <person name="Galperin M.Y."/>
            <person name="Jogler C."/>
        </authorList>
    </citation>
    <scope>NUCLEOTIDE SEQUENCE [LARGE SCALE GENOMIC DNA]</scope>
    <source>
        <strain evidence="5 6">Pla22</strain>
    </source>
</reference>
<feature type="domain" description="DUF1553" evidence="3">
    <location>
        <begin position="649"/>
        <end position="899"/>
    </location>
</feature>
<accession>A0A5C5WB69</accession>
<organism evidence="5 6">
    <name type="scientific">Rubripirellula amarantea</name>
    <dbReference type="NCBI Taxonomy" id="2527999"/>
    <lineage>
        <taxon>Bacteria</taxon>
        <taxon>Pseudomonadati</taxon>
        <taxon>Planctomycetota</taxon>
        <taxon>Planctomycetia</taxon>
        <taxon>Pirellulales</taxon>
        <taxon>Pirellulaceae</taxon>
        <taxon>Rubripirellula</taxon>
    </lineage>
</organism>
<sequence length="939" mass="106202">MHAGDAVPQFFRGLNLNGPPVTIDGHDWQGKQSNQYVCKDNSFASPGIALVPATDEARAAMIHSSRWGGNQVELTEIPEGEYTVFLYVWEDNIAEKFSIIVNNRLVESQYNSGAAGHWKRLGPWYTRSKNDRIIITSQGGAANFSGVELWKGRHDGIESAISEQELAFFEKRIRPVLVEKCYSCHSADADSLEGDLLVDSRAKIREVGISGAAVVPGDLDNSLLIRAIRFDDDDLQMPPDEKLSDAEIADFEKWVAIGAPDPRSSVTKHEGKKIDLTEAKKFWSFRPIQSPVLPEIKDAAWPINDIDRFVLAKLEERGLTPSKDSDRRALIRRATYDLTGLPPTPDETAAFLADESDYAFAKLVDRLLESPQYGERWGRHWLDVVRYADTAGDNSDFPIPEAHRYRDWVIDAFNNDVPYDEFVRDQLAGDLRSSDSEQQYFRRIIATGYIAGSRRFGSRVDDYPTHLTIEDTIDNVGRAFLGMTIACARCHDHKFDPITTKDYYGLYGVFNSTRYPWPGIELDQRQRDFVPLVKQKQRERSEAELAEWSNQRNRLNKTVKDLKESLKKASDDEKEELKKKLSDSEARLKSHEATQPQTELAYAVVDSHTITDVAVQIKGDPANIGDLVPRHFPAVMGGGELPEGFESSGRAELAEWILSAENPLPARVMANRLWQYHFGRGIVPTPNDFGKQGKPATHPDLLDYLATEFRNDGWSIKSMHRRIMLSRTYQQSSVRDAKAVSEDPSNEYLAGYPRRRLEAEAIRDTLLVLGGNLDSSPAGEHPFPPKNDWKFTQHNPFKEVYPSRHRSVYLMTQRIQRHPFLAIFDGADPSASTAARTSTTTPLQALYFLNDPFVHEQAGLVAQRLIRESSEFDQRVNQAIELNFSRQATVEDRSDAASFMERAEELLLAENVSIDAAELEAWSAWVRALFRLNEFVYLD</sequence>
<feature type="domain" description="Cytochrome C Planctomycete-type" evidence="4">
    <location>
        <begin position="181"/>
        <end position="241"/>
    </location>
</feature>
<dbReference type="PANTHER" id="PTHR35889:SF3">
    <property type="entry name" value="F-BOX DOMAIN-CONTAINING PROTEIN"/>
    <property type="match status" value="1"/>
</dbReference>
<evidence type="ECO:0000256" key="1">
    <source>
        <dbReference type="SAM" id="MobiDB-lite"/>
    </source>
</evidence>
<name>A0A5C5WB69_9BACT</name>